<feature type="non-terminal residue" evidence="1">
    <location>
        <position position="220"/>
    </location>
</feature>
<reference evidence="1 2" key="1">
    <citation type="submission" date="2024-02" db="EMBL/GenBank/DDBJ databases">
        <authorList>
            <person name="Chen Y."/>
            <person name="Shah S."/>
            <person name="Dougan E. K."/>
            <person name="Thang M."/>
            <person name="Chan C."/>
        </authorList>
    </citation>
    <scope>NUCLEOTIDE SEQUENCE [LARGE SCALE GENOMIC DNA]</scope>
</reference>
<keyword evidence="2" id="KW-1185">Reference proteome</keyword>
<accession>A0ABP0KVI2</accession>
<evidence type="ECO:0000313" key="1">
    <source>
        <dbReference type="EMBL" id="CAK9030880.1"/>
    </source>
</evidence>
<protein>
    <submittedName>
        <fullName evidence="1">Uncharacterized protein</fullName>
    </submittedName>
</protein>
<organism evidence="1 2">
    <name type="scientific">Durusdinium trenchii</name>
    <dbReference type="NCBI Taxonomy" id="1381693"/>
    <lineage>
        <taxon>Eukaryota</taxon>
        <taxon>Sar</taxon>
        <taxon>Alveolata</taxon>
        <taxon>Dinophyceae</taxon>
        <taxon>Suessiales</taxon>
        <taxon>Symbiodiniaceae</taxon>
        <taxon>Durusdinium</taxon>
    </lineage>
</organism>
<dbReference type="Proteomes" id="UP001642484">
    <property type="component" value="Unassembled WGS sequence"/>
</dbReference>
<proteinExistence type="predicted"/>
<comment type="caution">
    <text evidence="1">The sequence shown here is derived from an EMBL/GenBank/DDBJ whole genome shotgun (WGS) entry which is preliminary data.</text>
</comment>
<evidence type="ECO:0000313" key="2">
    <source>
        <dbReference type="Proteomes" id="UP001642484"/>
    </source>
</evidence>
<name>A0ABP0KVI2_9DINO</name>
<gene>
    <name evidence="1" type="ORF">CCMP2556_LOCUS18069</name>
</gene>
<sequence>MGEVKPSKKQPKVAEEALKKYTSSSVLELSRVKLADSKLAYVHTPIKKVVNLQATKVNVVKEKPDKTWFPKPRIQVAECLSLQTTQQFDVMGFVTKVEELKTIGSGRRVCEIVIEDGSKNMENVGCQRALCLITSHKQSKLTQVANGAGYVVLTEMIQCGLNPSGHYKCKAICNLDDTLSMRLDPPRPGATQYALLSISGRSEDTFLINALQLVREEEAQ</sequence>
<dbReference type="EMBL" id="CAXAMN010010113">
    <property type="protein sequence ID" value="CAK9030880.1"/>
    <property type="molecule type" value="Genomic_DNA"/>
</dbReference>